<evidence type="ECO:0000256" key="1">
    <source>
        <dbReference type="ARBA" id="ARBA00004123"/>
    </source>
</evidence>
<dbReference type="FunFam" id="3.30.730.10:FF:000003">
    <property type="entry name" value="AP2-like ethylene-responsive transcription factor ANT"/>
    <property type="match status" value="1"/>
</dbReference>
<evidence type="ECO:0000256" key="5">
    <source>
        <dbReference type="ARBA" id="ARBA00023163"/>
    </source>
</evidence>
<dbReference type="SUPFAM" id="SSF54171">
    <property type="entry name" value="DNA-binding domain"/>
    <property type="match status" value="2"/>
</dbReference>
<evidence type="ECO:0000256" key="3">
    <source>
        <dbReference type="ARBA" id="ARBA00023015"/>
    </source>
</evidence>
<dbReference type="AlphaFoldDB" id="A0AAV1W8X7"/>
<dbReference type="CDD" id="cd00018">
    <property type="entry name" value="AP2"/>
    <property type="match status" value="2"/>
</dbReference>
<name>A0AAV1W8X7_LUPLU</name>
<dbReference type="FunFam" id="3.30.730.10:FF:000002">
    <property type="entry name" value="AP2-like ethylene-responsive transcription factor"/>
    <property type="match status" value="1"/>
</dbReference>
<dbReference type="PANTHER" id="PTHR32467">
    <property type="entry name" value="AP2-LIKE ETHYLENE-RESPONSIVE TRANSCRIPTION FACTOR"/>
    <property type="match status" value="1"/>
</dbReference>
<feature type="domain" description="AP2/ERF" evidence="8">
    <location>
        <begin position="296"/>
        <end position="359"/>
    </location>
</feature>
<dbReference type="GO" id="GO:0003700">
    <property type="term" value="F:DNA-binding transcription factor activity"/>
    <property type="evidence" value="ECO:0007669"/>
    <property type="project" value="InterPro"/>
</dbReference>
<proteinExistence type="predicted"/>
<dbReference type="PANTHER" id="PTHR32467:SF157">
    <property type="entry name" value="AP2-LIKE ETHYLENE-RESPONSIVE TRANSCRIPTION FACTOR CRL5"/>
    <property type="match status" value="1"/>
</dbReference>
<sequence>MKMDHVTSVPSHHHYHHQQQPQSSAAAASISNTVPTSFYLSPSHISTNSGFSYGVAENSIFHSPLTVMPLKSDGSLCIMEALTRSQTQVMLPSSSPKLEDFLGSGATMGTQEYADREREAMALSLDSIYYNHQNDHDSQRNRDHSLDLLSEPFSQQEHHDIPNLQSHTYYPGLTYQGMYQTPLQDETNKETHVAVCGSQMAEYSAQIAQQMNSDMGSDDRGASESLGSVGCGELQSLSLSMSPGSQSSCVTIPRQISPSGTDSVAVETKKRGSGKLGQKQPVHRKSIDTFGQRTSQYRGVTRHRWTGRYEAHLWDNSCKKEGQTRKGRQGGYDMEEKAARAYDLAALKYWGPSTHINFPLENYQTELEGMKNMSRQEYVAHLRRKSSGFSRGASMYRGVTRHHQHGRWQARIGRVAGNKDLYLGTFSTQEEAAEAYDVAAIKFRGVNAVTNFDISRYDVERIMASNALLAGEQARRNKDNHPRSEAIEYNNNNGVPNPTNVEAVQTRNNNENGSDWKMVLFQQQQQSNSNSENKINCGNYRNSSFSMDLQDLIAIDSVGSGQPMLGDSNKIGTHFSNPSSMVTSLSSSREASPDKMGPSLLFSKPQMETKIGNNTIGSSGVSSWFTTQMRPAASIPLSHLPVFAAWNDT</sequence>
<evidence type="ECO:0000256" key="2">
    <source>
        <dbReference type="ARBA" id="ARBA00022737"/>
    </source>
</evidence>
<dbReference type="PRINTS" id="PR00367">
    <property type="entry name" value="ETHRSPELEMNT"/>
</dbReference>
<protein>
    <recommendedName>
        <fullName evidence="8">AP2/ERF domain-containing protein</fullName>
    </recommendedName>
</protein>
<dbReference type="EMBL" id="CAXHTB010000004">
    <property type="protein sequence ID" value="CAL0305775.1"/>
    <property type="molecule type" value="Genomic_DNA"/>
</dbReference>
<evidence type="ECO:0000313" key="9">
    <source>
        <dbReference type="EMBL" id="CAL0305775.1"/>
    </source>
</evidence>
<dbReference type="InterPro" id="IPR001471">
    <property type="entry name" value="AP2/ERF_dom"/>
</dbReference>
<dbReference type="InterPro" id="IPR036955">
    <property type="entry name" value="AP2/ERF_dom_sf"/>
</dbReference>
<dbReference type="Pfam" id="PF00847">
    <property type="entry name" value="AP2"/>
    <property type="match status" value="2"/>
</dbReference>
<evidence type="ECO:0000313" key="10">
    <source>
        <dbReference type="Proteomes" id="UP001497480"/>
    </source>
</evidence>
<feature type="region of interest" description="Disordered" evidence="7">
    <location>
        <begin position="575"/>
        <end position="595"/>
    </location>
</feature>
<keyword evidence="4" id="KW-0238">DNA-binding</keyword>
<feature type="domain" description="AP2/ERF" evidence="8">
    <location>
        <begin position="395"/>
        <end position="453"/>
    </location>
</feature>
<evidence type="ECO:0000259" key="8">
    <source>
        <dbReference type="PROSITE" id="PS51032"/>
    </source>
</evidence>
<feature type="compositionally biased region" description="Basic and acidic residues" evidence="7">
    <location>
        <begin position="473"/>
        <end position="486"/>
    </location>
</feature>
<evidence type="ECO:0000256" key="7">
    <source>
        <dbReference type="SAM" id="MobiDB-lite"/>
    </source>
</evidence>
<reference evidence="9 10" key="1">
    <citation type="submission" date="2024-03" db="EMBL/GenBank/DDBJ databases">
        <authorList>
            <person name="Martinez-Hernandez J."/>
        </authorList>
    </citation>
    <scope>NUCLEOTIDE SEQUENCE [LARGE SCALE GENOMIC DNA]</scope>
</reference>
<keyword evidence="2" id="KW-0677">Repeat</keyword>
<dbReference type="GO" id="GO:0003677">
    <property type="term" value="F:DNA binding"/>
    <property type="evidence" value="ECO:0007669"/>
    <property type="project" value="UniProtKB-KW"/>
</dbReference>
<keyword evidence="5" id="KW-0804">Transcription</keyword>
<gene>
    <name evidence="9" type="ORF">LLUT_LOCUS6835</name>
</gene>
<dbReference type="Proteomes" id="UP001497480">
    <property type="component" value="Unassembled WGS sequence"/>
</dbReference>
<keyword evidence="10" id="KW-1185">Reference proteome</keyword>
<keyword evidence="6" id="KW-0539">Nucleus</keyword>
<dbReference type="PROSITE" id="PS51032">
    <property type="entry name" value="AP2_ERF"/>
    <property type="match status" value="2"/>
</dbReference>
<evidence type="ECO:0000256" key="6">
    <source>
        <dbReference type="ARBA" id="ARBA00023242"/>
    </source>
</evidence>
<comment type="subcellular location">
    <subcellularLocation>
        <location evidence="1">Nucleus</location>
    </subcellularLocation>
</comment>
<dbReference type="InterPro" id="IPR016177">
    <property type="entry name" value="DNA-bd_dom_sf"/>
</dbReference>
<dbReference type="SMART" id="SM00380">
    <property type="entry name" value="AP2"/>
    <property type="match status" value="2"/>
</dbReference>
<feature type="region of interest" description="Disordered" evidence="7">
    <location>
        <begin position="1"/>
        <end position="28"/>
    </location>
</feature>
<accession>A0AAV1W8X7</accession>
<dbReference type="Gene3D" id="3.30.730.10">
    <property type="entry name" value="AP2/ERF domain"/>
    <property type="match status" value="2"/>
</dbReference>
<feature type="compositionally biased region" description="Low complexity" evidence="7">
    <location>
        <begin position="18"/>
        <end position="28"/>
    </location>
</feature>
<feature type="compositionally biased region" description="Polar residues" evidence="7">
    <location>
        <begin position="575"/>
        <end position="590"/>
    </location>
</feature>
<feature type="region of interest" description="Disordered" evidence="7">
    <location>
        <begin position="472"/>
        <end position="499"/>
    </location>
</feature>
<feature type="region of interest" description="Disordered" evidence="7">
    <location>
        <begin position="242"/>
        <end position="265"/>
    </location>
</feature>
<keyword evidence="3" id="KW-0805">Transcription regulation</keyword>
<organism evidence="9 10">
    <name type="scientific">Lupinus luteus</name>
    <name type="common">European yellow lupine</name>
    <dbReference type="NCBI Taxonomy" id="3873"/>
    <lineage>
        <taxon>Eukaryota</taxon>
        <taxon>Viridiplantae</taxon>
        <taxon>Streptophyta</taxon>
        <taxon>Embryophyta</taxon>
        <taxon>Tracheophyta</taxon>
        <taxon>Spermatophyta</taxon>
        <taxon>Magnoliopsida</taxon>
        <taxon>eudicotyledons</taxon>
        <taxon>Gunneridae</taxon>
        <taxon>Pentapetalae</taxon>
        <taxon>rosids</taxon>
        <taxon>fabids</taxon>
        <taxon>Fabales</taxon>
        <taxon>Fabaceae</taxon>
        <taxon>Papilionoideae</taxon>
        <taxon>50 kb inversion clade</taxon>
        <taxon>genistoids sensu lato</taxon>
        <taxon>core genistoids</taxon>
        <taxon>Genisteae</taxon>
        <taxon>Lupinus</taxon>
    </lineage>
</organism>
<evidence type="ECO:0000256" key="4">
    <source>
        <dbReference type="ARBA" id="ARBA00023125"/>
    </source>
</evidence>
<comment type="caution">
    <text evidence="9">The sequence shown here is derived from an EMBL/GenBank/DDBJ whole genome shotgun (WGS) entry which is preliminary data.</text>
</comment>
<dbReference type="GO" id="GO:0005634">
    <property type="term" value="C:nucleus"/>
    <property type="evidence" value="ECO:0007669"/>
    <property type="project" value="UniProtKB-SubCell"/>
</dbReference>
<feature type="compositionally biased region" description="Low complexity" evidence="7">
    <location>
        <begin position="490"/>
        <end position="499"/>
    </location>
</feature>